<comment type="caution">
    <text evidence="1">The sequence shown here is derived from an EMBL/GenBank/DDBJ whole genome shotgun (WGS) entry which is preliminary data.</text>
</comment>
<dbReference type="InterPro" id="IPR017827">
    <property type="entry name" value="HSQ_synthase_HpnC"/>
</dbReference>
<dbReference type="InterPro" id="IPR008949">
    <property type="entry name" value="Isoprenoid_synthase_dom_sf"/>
</dbReference>
<proteinExistence type="predicted"/>
<dbReference type="SUPFAM" id="SSF48576">
    <property type="entry name" value="Terpenoid synthases"/>
    <property type="match status" value="1"/>
</dbReference>
<organism evidence="1 2">
    <name type="scientific">Roseomonas elaeocarpi</name>
    <dbReference type="NCBI Taxonomy" id="907779"/>
    <lineage>
        <taxon>Bacteria</taxon>
        <taxon>Pseudomonadati</taxon>
        <taxon>Pseudomonadota</taxon>
        <taxon>Alphaproteobacteria</taxon>
        <taxon>Acetobacterales</taxon>
        <taxon>Roseomonadaceae</taxon>
        <taxon>Roseomonas</taxon>
    </lineage>
</organism>
<dbReference type="Proteomes" id="UP001589865">
    <property type="component" value="Unassembled WGS sequence"/>
</dbReference>
<gene>
    <name evidence="1" type="primary">hpnC</name>
    <name evidence="1" type="ORF">ACFFGY_08320</name>
</gene>
<keyword evidence="1" id="KW-0808">Transferase</keyword>
<dbReference type="Gene3D" id="1.10.600.10">
    <property type="entry name" value="Farnesyl Diphosphate Synthase"/>
    <property type="match status" value="1"/>
</dbReference>
<protein>
    <submittedName>
        <fullName evidence="1">Squalene synthase HpnC</fullName>
        <ecNumber evidence="1">2.5.1.21</ecNumber>
    </submittedName>
</protein>
<dbReference type="GO" id="GO:0051996">
    <property type="term" value="F:squalene synthase [NAD(P)H] activity"/>
    <property type="evidence" value="ECO:0007669"/>
    <property type="project" value="UniProtKB-EC"/>
</dbReference>
<dbReference type="SFLD" id="SFLDG01212">
    <property type="entry name" value="Phytoene_synthase_like"/>
    <property type="match status" value="1"/>
</dbReference>
<dbReference type="Pfam" id="PF00494">
    <property type="entry name" value="SQS_PSY"/>
    <property type="match status" value="1"/>
</dbReference>
<dbReference type="NCBIfam" id="TIGR03464">
    <property type="entry name" value="HpnC"/>
    <property type="match status" value="1"/>
</dbReference>
<dbReference type="SFLD" id="SFLDS00005">
    <property type="entry name" value="Isoprenoid_Synthase_Type_I"/>
    <property type="match status" value="1"/>
</dbReference>
<sequence length="294" mass="32275">MSGAAELASGKGHEDENFPVASRLVSARHRAPIMAFYRFARAADDVADHASALPEDKFAQLDALERGLRGDRAAATEGWALHLVLRERGLTEQHGHDLLTAFRQDVTKRRYRDWEDLLRYCRYSATPVGRFVLDVHGESPAIWPMNDALCDALQVINHLQDCAKDYRALDRVYIPEDALTEAGIGVESLAAERASPALRGVIAGLARRTAGLLDRSRPFSRGIDDLRLALEVAVIQRLAESLNGRLLVRDPLRDRVHHRKGEALSLAMLAALSALPGRLGRRKTGAALAAGTRG</sequence>
<dbReference type="PANTHER" id="PTHR31480">
    <property type="entry name" value="BIFUNCTIONAL LYCOPENE CYCLASE/PHYTOENE SYNTHASE"/>
    <property type="match status" value="1"/>
</dbReference>
<reference evidence="1 2" key="1">
    <citation type="submission" date="2024-09" db="EMBL/GenBank/DDBJ databases">
        <authorList>
            <person name="Sun Q."/>
            <person name="Mori K."/>
        </authorList>
    </citation>
    <scope>NUCLEOTIDE SEQUENCE [LARGE SCALE GENOMIC DNA]</scope>
    <source>
        <strain evidence="1 2">TBRC 5777</strain>
    </source>
</reference>
<dbReference type="InterPro" id="IPR002060">
    <property type="entry name" value="Squ/phyt_synthse"/>
</dbReference>
<keyword evidence="2" id="KW-1185">Reference proteome</keyword>
<accession>A0ABV6JR94</accession>
<evidence type="ECO:0000313" key="1">
    <source>
        <dbReference type="EMBL" id="MFC0408248.1"/>
    </source>
</evidence>
<evidence type="ECO:0000313" key="2">
    <source>
        <dbReference type="Proteomes" id="UP001589865"/>
    </source>
</evidence>
<dbReference type="EMBL" id="JBHLUN010000005">
    <property type="protein sequence ID" value="MFC0408248.1"/>
    <property type="molecule type" value="Genomic_DNA"/>
</dbReference>
<dbReference type="InterPro" id="IPR044843">
    <property type="entry name" value="Trans_IPPS_bact-type"/>
</dbReference>
<dbReference type="RefSeq" id="WP_377043992.1">
    <property type="nucleotide sequence ID" value="NZ_JBHLUN010000005.1"/>
</dbReference>
<dbReference type="EC" id="2.5.1.21" evidence="1"/>
<dbReference type="SFLD" id="SFLDG01018">
    <property type="entry name" value="Squalene/Phytoene_Synthase_Lik"/>
    <property type="match status" value="1"/>
</dbReference>
<name>A0ABV6JR94_9PROT</name>